<proteinExistence type="predicted"/>
<name>A0A8J3JLZ2_9ACTN</name>
<comment type="caution">
    <text evidence="1">The sequence shown here is derived from an EMBL/GenBank/DDBJ whole genome shotgun (WGS) entry which is preliminary data.</text>
</comment>
<evidence type="ECO:0000313" key="1">
    <source>
        <dbReference type="EMBL" id="GIF84929.1"/>
    </source>
</evidence>
<evidence type="ECO:0000313" key="2">
    <source>
        <dbReference type="Proteomes" id="UP000601223"/>
    </source>
</evidence>
<protein>
    <submittedName>
        <fullName evidence="1">Uncharacterized protein</fullName>
    </submittedName>
</protein>
<dbReference type="Proteomes" id="UP000601223">
    <property type="component" value="Unassembled WGS sequence"/>
</dbReference>
<reference evidence="1 2" key="1">
    <citation type="submission" date="2021-01" db="EMBL/GenBank/DDBJ databases">
        <title>Whole genome shotgun sequence of Catellatospora bangladeshensis NBRC 107357.</title>
        <authorList>
            <person name="Komaki H."/>
            <person name="Tamura T."/>
        </authorList>
    </citation>
    <scope>NUCLEOTIDE SEQUENCE [LARGE SCALE GENOMIC DNA]</scope>
    <source>
        <strain evidence="1 2">NBRC 107357</strain>
    </source>
</reference>
<sequence length="164" mass="16895">MTEAPPTINEAAAAILGELAPEELALLDPVAAGFFGSDSGRDRAVRTALEGRSGDDPVGFDLAGGAGLLAAFLLTVLNGVACDLLTAGVSGQARGWWERRRLRKRLSGAVAPQGSDTPLPQLSSTDAAEIGRLALQLALDSKVEPERAQRVANLITAALTGPAR</sequence>
<dbReference type="RefSeq" id="WP_203753986.1">
    <property type="nucleotide sequence ID" value="NZ_BONF01000042.1"/>
</dbReference>
<keyword evidence="2" id="KW-1185">Reference proteome</keyword>
<organism evidence="1 2">
    <name type="scientific">Catellatospora bangladeshensis</name>
    <dbReference type="NCBI Taxonomy" id="310355"/>
    <lineage>
        <taxon>Bacteria</taxon>
        <taxon>Bacillati</taxon>
        <taxon>Actinomycetota</taxon>
        <taxon>Actinomycetes</taxon>
        <taxon>Micromonosporales</taxon>
        <taxon>Micromonosporaceae</taxon>
        <taxon>Catellatospora</taxon>
    </lineage>
</organism>
<dbReference type="AlphaFoldDB" id="A0A8J3JLZ2"/>
<dbReference type="EMBL" id="BONF01000042">
    <property type="protein sequence ID" value="GIF84929.1"/>
    <property type="molecule type" value="Genomic_DNA"/>
</dbReference>
<gene>
    <name evidence="1" type="ORF">Cba03nite_62780</name>
</gene>
<accession>A0A8J3JLZ2</accession>